<protein>
    <submittedName>
        <fullName evidence="7">Aminotransferase</fullName>
    </submittedName>
</protein>
<dbReference type="AlphaFoldDB" id="A0A9X2WIE1"/>
<gene>
    <name evidence="7" type="ORF">NYR02_15070</name>
</gene>
<evidence type="ECO:0000313" key="8">
    <source>
        <dbReference type="Proteomes" id="UP001147830"/>
    </source>
</evidence>
<dbReference type="InterPro" id="IPR005814">
    <property type="entry name" value="Aminotrans_3"/>
</dbReference>
<dbReference type="InterPro" id="IPR049704">
    <property type="entry name" value="Aminotrans_3_PPA_site"/>
</dbReference>
<keyword evidence="5 6" id="KW-0663">Pyridoxal phosphate</keyword>
<dbReference type="PANTHER" id="PTHR43094">
    <property type="entry name" value="AMINOTRANSFERASE"/>
    <property type="match status" value="1"/>
</dbReference>
<dbReference type="Pfam" id="PF00202">
    <property type="entry name" value="Aminotran_3"/>
    <property type="match status" value="1"/>
</dbReference>
<accession>A0A9X2WIE1</accession>
<comment type="caution">
    <text evidence="7">The sequence shown here is derived from an EMBL/GenBank/DDBJ whole genome shotgun (WGS) entry which is preliminary data.</text>
</comment>
<comment type="similarity">
    <text evidence="2 6">Belongs to the class-III pyridoxal-phosphate-dependent aminotransferase family.</text>
</comment>
<evidence type="ECO:0000313" key="7">
    <source>
        <dbReference type="EMBL" id="MCT7360342.1"/>
    </source>
</evidence>
<dbReference type="SUPFAM" id="SSF53383">
    <property type="entry name" value="PLP-dependent transferases"/>
    <property type="match status" value="1"/>
</dbReference>
<dbReference type="InterPro" id="IPR015421">
    <property type="entry name" value="PyrdxlP-dep_Trfase_major"/>
</dbReference>
<dbReference type="PROSITE" id="PS00600">
    <property type="entry name" value="AA_TRANSFER_CLASS_3"/>
    <property type="match status" value="1"/>
</dbReference>
<dbReference type="GO" id="GO:0030170">
    <property type="term" value="F:pyridoxal phosphate binding"/>
    <property type="evidence" value="ECO:0007669"/>
    <property type="project" value="InterPro"/>
</dbReference>
<dbReference type="Proteomes" id="UP001147830">
    <property type="component" value="Unassembled WGS sequence"/>
</dbReference>
<evidence type="ECO:0000256" key="5">
    <source>
        <dbReference type="ARBA" id="ARBA00022898"/>
    </source>
</evidence>
<dbReference type="PIRSF" id="PIRSF000521">
    <property type="entry name" value="Transaminase_4ab_Lys_Orn"/>
    <property type="match status" value="1"/>
</dbReference>
<dbReference type="InterPro" id="IPR015422">
    <property type="entry name" value="PyrdxlP-dep_Trfase_small"/>
</dbReference>
<dbReference type="NCBIfam" id="NF004767">
    <property type="entry name" value="PRK06105.1"/>
    <property type="match status" value="1"/>
</dbReference>
<dbReference type="CDD" id="cd00610">
    <property type="entry name" value="OAT_like"/>
    <property type="match status" value="1"/>
</dbReference>
<evidence type="ECO:0000256" key="3">
    <source>
        <dbReference type="ARBA" id="ARBA00022576"/>
    </source>
</evidence>
<name>A0A9X2WIE1_9GAMM</name>
<keyword evidence="4" id="KW-0808">Transferase</keyword>
<keyword evidence="3 7" id="KW-0032">Aminotransferase</keyword>
<comment type="cofactor">
    <cofactor evidence="1">
        <name>pyridoxal 5'-phosphate</name>
        <dbReference type="ChEBI" id="CHEBI:597326"/>
    </cofactor>
</comment>
<reference evidence="7" key="2">
    <citation type="submission" date="2022-08" db="EMBL/GenBank/DDBJ databases">
        <authorList>
            <person name="Dong C."/>
        </authorList>
    </citation>
    <scope>NUCLEOTIDE SEQUENCE</scope>
    <source>
        <strain evidence="7">59MF3M-4</strain>
    </source>
</reference>
<sequence>MDDSDLKKLIAEDADVILHPASSISALLSNGPQMICAADGCMIEDAQGRRYLDAVGGLWCVNAGYGRAELAQAMKEAAEKLSYYHTFSNASNPWQVQLAEKLLSIAPAGLGKVFFGSGGSDANDTLIKIAWHYHALRGQHKKIKVIARQQAYHGTSVSTASLTGLGGFHKEFPLPLDFVLRVECPHFYTRALPGEDEAQFCERLIDEIRQLINTTGAENIAAFFAEPIHAAGGIIEPPAGYYQKLKALLAEHDILLVADEVVCGYGRLGSWFGSPLLGLEPDMMATAKGLTSGYFPMSAAFITNEVWQVLKQGSDKLGAFSHGYTYSGHPVGAAVALANIELLEREGLVDKARENGAYLHQRLHDVLDSNPYVGEIRGRGLLAGVQLVADKAQRRLPDAGDKWPLKVSNAVRELGVIVRPLPSVATLAISPPLTISCEQIDTLVMALQTAINQQLAPLSEVP</sequence>
<keyword evidence="8" id="KW-1185">Reference proteome</keyword>
<dbReference type="InterPro" id="IPR015424">
    <property type="entry name" value="PyrdxlP-dep_Trfase"/>
</dbReference>
<proteinExistence type="inferred from homology"/>
<dbReference type="PANTHER" id="PTHR43094:SF1">
    <property type="entry name" value="AMINOTRANSFERASE CLASS-III"/>
    <property type="match status" value="1"/>
</dbReference>
<dbReference type="FunFam" id="3.40.640.10:FF:000014">
    <property type="entry name" value="Adenosylmethionine-8-amino-7-oxononanoate aminotransferase, probable"/>
    <property type="match status" value="1"/>
</dbReference>
<dbReference type="RefSeq" id="WP_260977180.1">
    <property type="nucleotide sequence ID" value="NZ_JAOANI010000028.1"/>
</dbReference>
<dbReference type="Gene3D" id="3.90.1150.10">
    <property type="entry name" value="Aspartate Aminotransferase, domain 1"/>
    <property type="match status" value="1"/>
</dbReference>
<evidence type="ECO:0000256" key="1">
    <source>
        <dbReference type="ARBA" id="ARBA00001933"/>
    </source>
</evidence>
<organism evidence="7 8">
    <name type="scientific">Thalassolituus pacificus</name>
    <dbReference type="NCBI Taxonomy" id="2975440"/>
    <lineage>
        <taxon>Bacteria</taxon>
        <taxon>Pseudomonadati</taxon>
        <taxon>Pseudomonadota</taxon>
        <taxon>Gammaproteobacteria</taxon>
        <taxon>Oceanospirillales</taxon>
        <taxon>Oceanospirillaceae</taxon>
        <taxon>Thalassolituus</taxon>
    </lineage>
</organism>
<dbReference type="GO" id="GO:0008483">
    <property type="term" value="F:transaminase activity"/>
    <property type="evidence" value="ECO:0007669"/>
    <property type="project" value="UniProtKB-KW"/>
</dbReference>
<dbReference type="EMBL" id="JAOANI010000028">
    <property type="protein sequence ID" value="MCT7360342.1"/>
    <property type="molecule type" value="Genomic_DNA"/>
</dbReference>
<evidence type="ECO:0000256" key="2">
    <source>
        <dbReference type="ARBA" id="ARBA00008954"/>
    </source>
</evidence>
<dbReference type="Gene3D" id="3.40.640.10">
    <property type="entry name" value="Type I PLP-dependent aspartate aminotransferase-like (Major domain)"/>
    <property type="match status" value="1"/>
</dbReference>
<evidence type="ECO:0000256" key="4">
    <source>
        <dbReference type="ARBA" id="ARBA00022679"/>
    </source>
</evidence>
<reference evidence="7" key="1">
    <citation type="journal article" date="2022" name="Front. Microbiol.">
        <title>Genome-based taxonomic rearrangement of Oceanobacter-related bacteria including the description of Thalassolituus hydrocarbonoclasticus sp. nov. and Thalassolituus pacificus sp. nov. and emended description of the genus Thalassolituus.</title>
        <authorList>
            <person name="Dong C."/>
            <person name="Wei L."/>
            <person name="Wang J."/>
            <person name="Lai Q."/>
            <person name="Huang Z."/>
            <person name="Shao Z."/>
        </authorList>
    </citation>
    <scope>NUCLEOTIDE SEQUENCE</scope>
    <source>
        <strain evidence="7">59MF3M-4</strain>
    </source>
</reference>
<evidence type="ECO:0000256" key="6">
    <source>
        <dbReference type="RuleBase" id="RU003560"/>
    </source>
</evidence>